<dbReference type="GO" id="GO:0016787">
    <property type="term" value="F:hydrolase activity"/>
    <property type="evidence" value="ECO:0007669"/>
    <property type="project" value="UniProtKB-KW"/>
</dbReference>
<keyword evidence="2" id="KW-0540">Nuclease</keyword>
<dbReference type="RefSeq" id="WP_317488285.1">
    <property type="nucleotide sequence ID" value="NZ_CP136051.1"/>
</dbReference>
<dbReference type="InterPro" id="IPR013551">
    <property type="entry name" value="YicC-like_C"/>
</dbReference>
<feature type="domain" description="Endoribonuclease YicC-like N-terminal" evidence="6">
    <location>
        <begin position="2"/>
        <end position="155"/>
    </location>
</feature>
<dbReference type="EC" id="3.1.-.-" evidence="8"/>
<evidence type="ECO:0000313" key="9">
    <source>
        <dbReference type="Proteomes" id="UP001302349"/>
    </source>
</evidence>
<keyword evidence="4 8" id="KW-0378">Hydrolase</keyword>
<dbReference type="InterPro" id="IPR005229">
    <property type="entry name" value="YicC/YloC-like"/>
</dbReference>
<sequence>MIKSMTGYGSASFENSECKLSIEVKTLNSKFLDLSLKLPKAIQEYEMEVKTLISEILIRGKVNINFDYEENKKEEVRYSVNSVFFEQYFQQLKSISANLVVSDESLFRQTMQMPEVLQQKEDTEDARISLEEVLQTMRKALEACDKFRDREGEVLYGNFVSYIGVIRHNLAEVAKRDPERIKGIKERIEKNLIDVVGKEKVDQNRFEQELIYYIEKLDIAEEKVRLESHLNFFIEALGSPDSNGKKLAFISQEIGREINTIGSKANDAIVQRLVIEMKEELEKIKEQLLNIL</sequence>
<evidence type="ECO:0000313" key="8">
    <source>
        <dbReference type="EMBL" id="WOK05524.1"/>
    </source>
</evidence>
<evidence type="ECO:0000256" key="3">
    <source>
        <dbReference type="ARBA" id="ARBA00022759"/>
    </source>
</evidence>
<evidence type="ECO:0000256" key="1">
    <source>
        <dbReference type="ARBA" id="ARBA00001968"/>
    </source>
</evidence>
<dbReference type="EMBL" id="CP136051">
    <property type="protein sequence ID" value="WOK05524.1"/>
    <property type="molecule type" value="Genomic_DNA"/>
</dbReference>
<name>A0ABZ0IKI2_9BACT</name>
<dbReference type="Pfam" id="PF08340">
    <property type="entry name" value="YicC-like_C"/>
    <property type="match status" value="1"/>
</dbReference>
<gene>
    <name evidence="8" type="ORF">RT717_20835</name>
</gene>
<evidence type="ECO:0000256" key="4">
    <source>
        <dbReference type="ARBA" id="ARBA00022801"/>
    </source>
</evidence>
<organism evidence="8 9">
    <name type="scientific">Imperialibacter roseus</name>
    <dbReference type="NCBI Taxonomy" id="1324217"/>
    <lineage>
        <taxon>Bacteria</taxon>
        <taxon>Pseudomonadati</taxon>
        <taxon>Bacteroidota</taxon>
        <taxon>Cytophagia</taxon>
        <taxon>Cytophagales</taxon>
        <taxon>Flammeovirgaceae</taxon>
        <taxon>Imperialibacter</taxon>
    </lineage>
</organism>
<dbReference type="Pfam" id="PF03755">
    <property type="entry name" value="YicC-like_N"/>
    <property type="match status" value="1"/>
</dbReference>
<accession>A0ABZ0IKI2</accession>
<dbReference type="InterPro" id="IPR013527">
    <property type="entry name" value="YicC-like_N"/>
</dbReference>
<reference evidence="8 9" key="1">
    <citation type="journal article" date="2023" name="Microbiol. Resour. Announc.">
        <title>Complete Genome Sequence of Imperialibacter roseus strain P4T.</title>
        <authorList>
            <person name="Tizabi D.R."/>
            <person name="Bachvaroff T."/>
            <person name="Hill R.T."/>
        </authorList>
    </citation>
    <scope>NUCLEOTIDE SEQUENCE [LARGE SCALE GENOMIC DNA]</scope>
    <source>
        <strain evidence="8 9">P4T</strain>
    </source>
</reference>
<dbReference type="NCBIfam" id="TIGR00255">
    <property type="entry name" value="YicC/YloC family endoribonuclease"/>
    <property type="match status" value="1"/>
</dbReference>
<keyword evidence="3" id="KW-0255">Endonuclease</keyword>
<proteinExistence type="inferred from homology"/>
<comment type="similarity">
    <text evidence="5">Belongs to the YicC/YloC family.</text>
</comment>
<protein>
    <submittedName>
        <fullName evidence="8">YicC/YloC family endoribonuclease</fullName>
        <ecNumber evidence="8">3.1.-.-</ecNumber>
    </submittedName>
</protein>
<dbReference type="Proteomes" id="UP001302349">
    <property type="component" value="Chromosome"/>
</dbReference>
<keyword evidence="9" id="KW-1185">Reference proteome</keyword>
<dbReference type="PANTHER" id="PTHR30636">
    <property type="entry name" value="UPF0701 PROTEIN YICC"/>
    <property type="match status" value="1"/>
</dbReference>
<evidence type="ECO:0000256" key="5">
    <source>
        <dbReference type="ARBA" id="ARBA00035648"/>
    </source>
</evidence>
<feature type="domain" description="Endoribonuclease YicC-like C-terminal" evidence="7">
    <location>
        <begin position="174"/>
        <end position="291"/>
    </location>
</feature>
<comment type="cofactor">
    <cofactor evidence="1">
        <name>a divalent metal cation</name>
        <dbReference type="ChEBI" id="CHEBI:60240"/>
    </cofactor>
</comment>
<evidence type="ECO:0000259" key="6">
    <source>
        <dbReference type="Pfam" id="PF03755"/>
    </source>
</evidence>
<evidence type="ECO:0000259" key="7">
    <source>
        <dbReference type="Pfam" id="PF08340"/>
    </source>
</evidence>
<evidence type="ECO:0000256" key="2">
    <source>
        <dbReference type="ARBA" id="ARBA00022722"/>
    </source>
</evidence>
<dbReference type="PANTHER" id="PTHR30636:SF3">
    <property type="entry name" value="UPF0701 PROTEIN YICC"/>
    <property type="match status" value="1"/>
</dbReference>